<keyword evidence="2" id="KW-1185">Reference proteome</keyword>
<sequence length="166" mass="19156">MAFLTLIERENSSSDLIPQGYCDTNGYLLLESYADTFKREQTFATKATIAKTRAEFNGHYNSVTREIAIKEVLQAIRDSQDGWNHNAWAGNFITAFDDIENQLEEIQKARREIFGCDISSNRDCDIDIQLGQTDRKQFDWSVNDPGMIRYQSLTIWDENGEARRLD</sequence>
<dbReference type="AlphaFoldDB" id="A0A4Z1GIE1"/>
<gene>
    <name evidence="1" type="ORF">BHYA_0165g00140</name>
</gene>
<protein>
    <submittedName>
        <fullName evidence="1">Uncharacterized protein</fullName>
    </submittedName>
</protein>
<evidence type="ECO:0000313" key="2">
    <source>
        <dbReference type="Proteomes" id="UP000297814"/>
    </source>
</evidence>
<name>A0A4Z1GIE1_9HELO</name>
<evidence type="ECO:0000313" key="1">
    <source>
        <dbReference type="EMBL" id="TGO35242.1"/>
    </source>
</evidence>
<accession>A0A4Z1GIE1</accession>
<comment type="caution">
    <text evidence="1">The sequence shown here is derived from an EMBL/GenBank/DDBJ whole genome shotgun (WGS) entry which is preliminary data.</text>
</comment>
<proteinExistence type="predicted"/>
<organism evidence="1 2">
    <name type="scientific">Botrytis hyacinthi</name>
    <dbReference type="NCBI Taxonomy" id="278943"/>
    <lineage>
        <taxon>Eukaryota</taxon>
        <taxon>Fungi</taxon>
        <taxon>Dikarya</taxon>
        <taxon>Ascomycota</taxon>
        <taxon>Pezizomycotina</taxon>
        <taxon>Leotiomycetes</taxon>
        <taxon>Helotiales</taxon>
        <taxon>Sclerotiniaceae</taxon>
        <taxon>Botrytis</taxon>
    </lineage>
</organism>
<reference evidence="1 2" key="1">
    <citation type="submission" date="2017-12" db="EMBL/GenBank/DDBJ databases">
        <title>Comparative genomics of Botrytis spp.</title>
        <authorList>
            <person name="Valero-Jimenez C.A."/>
            <person name="Tapia P."/>
            <person name="Veloso J."/>
            <person name="Silva-Moreno E."/>
            <person name="Staats M."/>
            <person name="Valdes J.H."/>
            <person name="Van Kan J.A.L."/>
        </authorList>
    </citation>
    <scope>NUCLEOTIDE SEQUENCE [LARGE SCALE GENOMIC DNA]</scope>
    <source>
        <strain evidence="1 2">Bh0001</strain>
    </source>
</reference>
<dbReference type="EMBL" id="PQXK01000165">
    <property type="protein sequence ID" value="TGO35242.1"/>
    <property type="molecule type" value="Genomic_DNA"/>
</dbReference>
<dbReference type="Proteomes" id="UP000297814">
    <property type="component" value="Unassembled WGS sequence"/>
</dbReference>